<evidence type="ECO:0000313" key="4">
    <source>
        <dbReference type="Proteomes" id="UP000030647"/>
    </source>
</evidence>
<protein>
    <submittedName>
        <fullName evidence="3">Acylaminoacyl-peptidase</fullName>
    </submittedName>
</protein>
<dbReference type="InterPro" id="IPR015943">
    <property type="entry name" value="WD40/YVTN_repeat-like_dom_sf"/>
</dbReference>
<dbReference type="InterPro" id="IPR029058">
    <property type="entry name" value="AB_hydrolase_fold"/>
</dbReference>
<name>U4TRN8_9LACO</name>
<dbReference type="Proteomes" id="UP000030647">
    <property type="component" value="Unassembled WGS sequence"/>
</dbReference>
<feature type="domain" description="Peptidase S9 prolyl oligopeptidase catalytic" evidence="2">
    <location>
        <begin position="452"/>
        <end position="663"/>
    </location>
</feature>
<dbReference type="eggNOG" id="COG1506">
    <property type="taxonomic scope" value="Bacteria"/>
</dbReference>
<dbReference type="SUPFAM" id="SSF82171">
    <property type="entry name" value="DPP6 N-terminal domain-like"/>
    <property type="match status" value="1"/>
</dbReference>
<dbReference type="Gene3D" id="2.130.10.10">
    <property type="entry name" value="YVTN repeat-like/Quinoprotein amine dehydrogenase"/>
    <property type="match status" value="1"/>
</dbReference>
<dbReference type="HOGENOM" id="CLU_008615_2_2_9"/>
<dbReference type="OrthoDB" id="108903at2"/>
<dbReference type="Pfam" id="PF00326">
    <property type="entry name" value="Peptidase_S9"/>
    <property type="match status" value="1"/>
</dbReference>
<dbReference type="EMBL" id="KI271603">
    <property type="protein sequence ID" value="ERL64167.1"/>
    <property type="molecule type" value="Genomic_DNA"/>
</dbReference>
<dbReference type="InterPro" id="IPR001375">
    <property type="entry name" value="Peptidase_S9_cat"/>
</dbReference>
<dbReference type="SUPFAM" id="SSF53474">
    <property type="entry name" value="alpha/beta-Hydrolases"/>
    <property type="match status" value="1"/>
</dbReference>
<accession>U4TRN8</accession>
<dbReference type="Gene3D" id="3.40.50.1820">
    <property type="entry name" value="alpha/beta hydrolase"/>
    <property type="match status" value="1"/>
</dbReference>
<dbReference type="RefSeq" id="WP_022530541.1">
    <property type="nucleotide sequence ID" value="NZ_KI271603.1"/>
</dbReference>
<gene>
    <name evidence="3" type="ORF">L248_1533</name>
</gene>
<keyword evidence="1" id="KW-0378">Hydrolase</keyword>
<dbReference type="AlphaFoldDB" id="U4TRN8"/>
<evidence type="ECO:0000256" key="1">
    <source>
        <dbReference type="ARBA" id="ARBA00022801"/>
    </source>
</evidence>
<reference evidence="4" key="1">
    <citation type="journal article" date="2013" name="Genome Announc.">
        <title>Whole-Genome Sequencing of Lactobacillus shenzhenensis Strain LY-73T.</title>
        <authorList>
            <person name="Lin Z."/>
            <person name="Liu Z."/>
            <person name="Yang R."/>
            <person name="Zou Y."/>
            <person name="Wan D."/>
            <person name="Chen J."/>
            <person name="Guo M."/>
            <person name="Zhao J."/>
            <person name="Fang C."/>
            <person name="Yang R."/>
            <person name="Liu F."/>
        </authorList>
    </citation>
    <scope>NUCLEOTIDE SEQUENCE [LARGE SCALE GENOMIC DNA]</scope>
    <source>
        <strain evidence="4">LY-73</strain>
    </source>
</reference>
<dbReference type="STRING" id="1231336.L248_1533"/>
<keyword evidence="4" id="KW-1185">Reference proteome</keyword>
<proteinExistence type="predicted"/>
<dbReference type="InterPro" id="IPR011042">
    <property type="entry name" value="6-blade_b-propeller_TolB-like"/>
</dbReference>
<sequence length="663" mass="73895">MFKKASGDTMKEPVQAKDLFAIKTISQPQLTEDTVFFLENRVDEATNTYRAALKGMDLETHDRMRFAIPGQSVSQYEIAPDGEQLLYLAADDKQKTQIFIQPIYGGSPRQLTQLPDGVDQARWDADSTGVFFTSTRYPEPPKHHELPQPKVITRLPFLMNGQGVLREDGTHHLQYLPVTEKEPKDLLARPDDFSLDAVDPSGRFLALSASPDPFNPKDFRQGVYLFEIATKALTWITESQEHGSFSGVDFSEDGTGILLYGTDNHVPNVAENHIWFYDIEGETLTDTAVDHPLEEGPGEIVADTQQKLSGRAAQYVTADYFLASGFSHGRVSLYQASTTGELSEAVGGDRHITDFCVGPDQHTVAFTYSNFETPSVLAVCDLITEDEKDLYNPNTSWENHHAIGGAEEFTYQTGDGLTVEGWYMAPIGAAAAQKHPAILYVHGGPLAAYGYTFFHEMQTLVNAGYGVILINPRGSLGYGEDFAGGVIGAYGQGDYQDLMAGLDETLKRDPKIDPAKLYVCGGSYGGFMTNWIETHTDRFAAAVTMRSISNWVSMYGNSDIGYFFNAWELQGEWNAPIDPQLYWQFSPLAYVDQAKTPILVLHSEEDHRCPIGQGEEFYTSLKLHGVETAFVRYPGSNHELSRSGFPNLRIDRMQRIQDWFQKH</sequence>
<dbReference type="PANTHER" id="PTHR42776">
    <property type="entry name" value="SERINE PEPTIDASE S9 FAMILY MEMBER"/>
    <property type="match status" value="1"/>
</dbReference>
<dbReference type="Gene3D" id="2.120.10.30">
    <property type="entry name" value="TolB, C-terminal domain"/>
    <property type="match status" value="1"/>
</dbReference>
<organism evidence="3 4">
    <name type="scientific">Schleiferilactobacillus shenzhenensis LY-73</name>
    <dbReference type="NCBI Taxonomy" id="1231336"/>
    <lineage>
        <taxon>Bacteria</taxon>
        <taxon>Bacillati</taxon>
        <taxon>Bacillota</taxon>
        <taxon>Bacilli</taxon>
        <taxon>Lactobacillales</taxon>
        <taxon>Lactobacillaceae</taxon>
        <taxon>Schleiferilactobacillus</taxon>
    </lineage>
</organism>
<dbReference type="GO" id="GO:0006508">
    <property type="term" value="P:proteolysis"/>
    <property type="evidence" value="ECO:0007669"/>
    <property type="project" value="InterPro"/>
</dbReference>
<evidence type="ECO:0000259" key="2">
    <source>
        <dbReference type="Pfam" id="PF00326"/>
    </source>
</evidence>
<evidence type="ECO:0000313" key="3">
    <source>
        <dbReference type="EMBL" id="ERL64167.1"/>
    </source>
</evidence>
<dbReference type="GO" id="GO:0004252">
    <property type="term" value="F:serine-type endopeptidase activity"/>
    <property type="evidence" value="ECO:0007669"/>
    <property type="project" value="TreeGrafter"/>
</dbReference>
<dbReference type="PANTHER" id="PTHR42776:SF27">
    <property type="entry name" value="DIPEPTIDYL PEPTIDASE FAMILY MEMBER 6"/>
    <property type="match status" value="1"/>
</dbReference>